<dbReference type="Proteomes" id="UP001208689">
    <property type="component" value="Chromosome"/>
</dbReference>
<protein>
    <submittedName>
        <fullName evidence="1">Uncharacterized protein</fullName>
    </submittedName>
</protein>
<gene>
    <name evidence="1" type="ORF">NEF87_004555</name>
</gene>
<sequence length="464" mass="53188">MKKNMKVLILISSFLISTTSFVVITSEFLTKQDYFGTYKLETSDIGKFKNVELNYLASDIDVNIKIIPNATKNIYEANWNITYSQKSTRYPLELIFSEKIDKDTLIISISRKNKLISPIQELIFCDFTVYIDPCYENYSIGSNSKAGNFKIQAKNASFAIFDIQSSSGDINLNLEQCSIHSDLICSSKQGNINLFMDFINFSQNIFCESSTGAISSDSWNILFKNPAIFEVKTKSEKLLDFRWASHFEKKNNVEVLLENGGIIEARYWAPNQSTNFIISSQITEEHFKLVTPTGFLNKNGSNYYTTKKSTSPNADNIYFSLNSLDSKCYIKVVPCFKPIRICGTMSYWDSIPRERWTSGNFTIENIASNPSKIKLINQTSFFNIKIAYLNSSSSNLGEAYWNFSNMIGNMYGFGEILIKFEEKLIDDTLEIKVYLEYAKDKILPVFKHKELIIYFNPKYSISMQ</sequence>
<organism evidence="1 2">
    <name type="scientific">Candidatus Lokiarchaeum ossiferum</name>
    <dbReference type="NCBI Taxonomy" id="2951803"/>
    <lineage>
        <taxon>Archaea</taxon>
        <taxon>Promethearchaeati</taxon>
        <taxon>Promethearchaeota</taxon>
        <taxon>Promethearchaeia</taxon>
        <taxon>Promethearchaeales</taxon>
        <taxon>Promethearchaeaceae</taxon>
        <taxon>Candidatus Lokiarchaeum</taxon>
    </lineage>
</organism>
<dbReference type="EMBL" id="CP104013">
    <property type="protein sequence ID" value="UYP48270.1"/>
    <property type="molecule type" value="Genomic_DNA"/>
</dbReference>
<keyword evidence="2" id="KW-1185">Reference proteome</keyword>
<evidence type="ECO:0000313" key="1">
    <source>
        <dbReference type="EMBL" id="UYP48270.1"/>
    </source>
</evidence>
<reference evidence="1" key="1">
    <citation type="submission" date="2022-09" db="EMBL/GenBank/DDBJ databases">
        <title>Actin cytoskeleton and complex cell architecture in an #Asgard archaeon.</title>
        <authorList>
            <person name="Ponce Toledo R.I."/>
            <person name="Schleper C."/>
            <person name="Rodrigues Oliveira T."/>
            <person name="Wollweber F."/>
            <person name="Xu J."/>
            <person name="Rittmann S."/>
            <person name="Klingl A."/>
            <person name="Pilhofer M."/>
        </authorList>
    </citation>
    <scope>NUCLEOTIDE SEQUENCE</scope>
    <source>
        <strain evidence="1">B-35</strain>
    </source>
</reference>
<evidence type="ECO:0000313" key="2">
    <source>
        <dbReference type="Proteomes" id="UP001208689"/>
    </source>
</evidence>
<name>A0ABY6HXM7_9ARCH</name>
<proteinExistence type="predicted"/>
<accession>A0ABY6HXM7</accession>